<protein>
    <recommendedName>
        <fullName evidence="3">KHDC4/BBP-like KH-domain type I domain-containing protein</fullName>
    </recommendedName>
</protein>
<name>A0A1Q9CPI3_SYMMI</name>
<keyword evidence="1" id="KW-0694">RNA-binding</keyword>
<dbReference type="InterPro" id="IPR036612">
    <property type="entry name" value="KH_dom_type_1_sf"/>
</dbReference>
<dbReference type="PANTHER" id="PTHR15744:SF0">
    <property type="entry name" value="KH HOMOLOGY DOMAIN-CONTAINING PROTEIN 4"/>
    <property type="match status" value="1"/>
</dbReference>
<comment type="caution">
    <text evidence="4">The sequence shown here is derived from an EMBL/GenBank/DDBJ whole genome shotgun (WGS) entry which is preliminary data.</text>
</comment>
<dbReference type="SUPFAM" id="SSF54791">
    <property type="entry name" value="Eukaryotic type KH-domain (KH-domain type I)"/>
    <property type="match status" value="1"/>
</dbReference>
<evidence type="ECO:0000256" key="1">
    <source>
        <dbReference type="PROSITE-ProRule" id="PRU00117"/>
    </source>
</evidence>
<dbReference type="AlphaFoldDB" id="A0A1Q9CPI3"/>
<dbReference type="PANTHER" id="PTHR15744">
    <property type="entry name" value="BLOM7"/>
    <property type="match status" value="1"/>
</dbReference>
<proteinExistence type="predicted"/>
<sequence>MIGIRSKADTLLQVPLRRLTIMAGLRMRNPAQIPSDMFTWLAGQQVKVKNTFLDDVLPDHSSSNESTLTGEAMTCPPEFTRRRSDGFSSSSGSHGAGDLARDRMGQTPVVEPLCTQGIDDFRRATLETQQLLAALQVVEPLCTQGIDDFRRATLETQQLLAALQAIEVPLRQHHSKNPLHLEWSHDRGYEHHPQYTPSFTFAHSTDFQSAAEILREGQIRSKHVTPRGFKGKFEDAQKVILEHIEAMPALPFTDLVLGSHPPLQGHHVDVPMPLLPEVAGPPAVLSTLPCCRDADYSAWKPAGAEAEVVEPLNSDSDKASPLSSASPGHVHVDGLSNNGAGYAAKAKAKPTKKHNPAQKIWCHFFIDPTMLRNGFDVNKKLIGHGGANTKRIYEETGAKIRLRGRGSGHHEGDRGEAPVPLMLAVTSDMRNQDNFLVALDMSAQLLQTVTNKYPDFCKAHGIPVATSPLFWVGELSQEALSCLSWVSESKVQIGKVPVAILADVSSPTKRAAAKSKATEALQ</sequence>
<dbReference type="Gene3D" id="3.30.1370.10">
    <property type="entry name" value="K Homology domain, type 1"/>
    <property type="match status" value="1"/>
</dbReference>
<organism evidence="4 5">
    <name type="scientific">Symbiodinium microadriaticum</name>
    <name type="common">Dinoflagellate</name>
    <name type="synonym">Zooxanthella microadriatica</name>
    <dbReference type="NCBI Taxonomy" id="2951"/>
    <lineage>
        <taxon>Eukaryota</taxon>
        <taxon>Sar</taxon>
        <taxon>Alveolata</taxon>
        <taxon>Dinophyceae</taxon>
        <taxon>Suessiales</taxon>
        <taxon>Symbiodiniaceae</taxon>
        <taxon>Symbiodinium</taxon>
    </lineage>
</organism>
<gene>
    <name evidence="4" type="ORF">AK812_SmicGene34240</name>
</gene>
<dbReference type="OrthoDB" id="397265at2759"/>
<feature type="region of interest" description="Disordered" evidence="2">
    <location>
        <begin position="312"/>
        <end position="336"/>
    </location>
</feature>
<evidence type="ECO:0000256" key="2">
    <source>
        <dbReference type="SAM" id="MobiDB-lite"/>
    </source>
</evidence>
<dbReference type="InterPro" id="IPR031121">
    <property type="entry name" value="RIK/BLOM7"/>
</dbReference>
<evidence type="ECO:0000313" key="5">
    <source>
        <dbReference type="Proteomes" id="UP000186817"/>
    </source>
</evidence>
<dbReference type="GO" id="GO:0005634">
    <property type="term" value="C:nucleus"/>
    <property type="evidence" value="ECO:0007669"/>
    <property type="project" value="InterPro"/>
</dbReference>
<reference evidence="4 5" key="1">
    <citation type="submission" date="2016-02" db="EMBL/GenBank/DDBJ databases">
        <title>Genome analysis of coral dinoflagellate symbionts highlights evolutionary adaptations to a symbiotic lifestyle.</title>
        <authorList>
            <person name="Aranda M."/>
            <person name="Li Y."/>
            <person name="Liew Y.J."/>
            <person name="Baumgarten S."/>
            <person name="Simakov O."/>
            <person name="Wilson M."/>
            <person name="Piel J."/>
            <person name="Ashoor H."/>
            <person name="Bougouffa S."/>
            <person name="Bajic V.B."/>
            <person name="Ryu T."/>
            <person name="Ravasi T."/>
            <person name="Bayer T."/>
            <person name="Micklem G."/>
            <person name="Kim H."/>
            <person name="Bhak J."/>
            <person name="Lajeunesse T.C."/>
            <person name="Voolstra C.R."/>
        </authorList>
    </citation>
    <scope>NUCLEOTIDE SEQUENCE [LARGE SCALE GENOMIC DNA]</scope>
    <source>
        <strain evidence="4 5">CCMP2467</strain>
    </source>
</reference>
<feature type="region of interest" description="Disordered" evidence="2">
    <location>
        <begin position="80"/>
        <end position="105"/>
    </location>
</feature>
<accession>A0A1Q9CPI3</accession>
<dbReference type="InterPro" id="IPR055256">
    <property type="entry name" value="KH_1_KHDC4/BBP-like"/>
</dbReference>
<dbReference type="GO" id="GO:0003723">
    <property type="term" value="F:RNA binding"/>
    <property type="evidence" value="ECO:0007669"/>
    <property type="project" value="UniProtKB-UniRule"/>
</dbReference>
<evidence type="ECO:0000259" key="3">
    <source>
        <dbReference type="Pfam" id="PF22675"/>
    </source>
</evidence>
<feature type="compositionally biased region" description="Low complexity" evidence="2">
    <location>
        <begin position="86"/>
        <end position="97"/>
    </location>
</feature>
<keyword evidence="5" id="KW-1185">Reference proteome</keyword>
<dbReference type="EMBL" id="LSRX01001014">
    <property type="protein sequence ID" value="OLP84838.1"/>
    <property type="molecule type" value="Genomic_DNA"/>
</dbReference>
<dbReference type="Pfam" id="PF22675">
    <property type="entry name" value="KH-I_KHDC4-BBP"/>
    <property type="match status" value="1"/>
</dbReference>
<dbReference type="Proteomes" id="UP000186817">
    <property type="component" value="Unassembled WGS sequence"/>
</dbReference>
<feature type="domain" description="KHDC4/BBP-like KH-domain type I" evidence="3">
    <location>
        <begin position="373"/>
        <end position="447"/>
    </location>
</feature>
<evidence type="ECO:0000313" key="4">
    <source>
        <dbReference type="EMBL" id="OLP84838.1"/>
    </source>
</evidence>
<dbReference type="PROSITE" id="PS50084">
    <property type="entry name" value="KH_TYPE_1"/>
    <property type="match status" value="1"/>
</dbReference>